<evidence type="ECO:0000313" key="1">
    <source>
        <dbReference type="EMBL" id="KAI5322064.1"/>
    </source>
</evidence>
<organism evidence="1 2">
    <name type="scientific">Prunus dulcis</name>
    <name type="common">Almond</name>
    <name type="synonym">Amygdalus dulcis</name>
    <dbReference type="NCBI Taxonomy" id="3755"/>
    <lineage>
        <taxon>Eukaryota</taxon>
        <taxon>Viridiplantae</taxon>
        <taxon>Streptophyta</taxon>
        <taxon>Embryophyta</taxon>
        <taxon>Tracheophyta</taxon>
        <taxon>Spermatophyta</taxon>
        <taxon>Magnoliopsida</taxon>
        <taxon>eudicotyledons</taxon>
        <taxon>Gunneridae</taxon>
        <taxon>Pentapetalae</taxon>
        <taxon>rosids</taxon>
        <taxon>fabids</taxon>
        <taxon>Rosales</taxon>
        <taxon>Rosaceae</taxon>
        <taxon>Amygdaloideae</taxon>
        <taxon>Amygdaleae</taxon>
        <taxon>Prunus</taxon>
    </lineage>
</organism>
<gene>
    <name evidence="1" type="ORF">L3X38_031136</name>
</gene>
<comment type="caution">
    <text evidence="1">The sequence shown here is derived from an EMBL/GenBank/DDBJ whole genome shotgun (WGS) entry which is preliminary data.</text>
</comment>
<protein>
    <submittedName>
        <fullName evidence="1">Uncharacterized protein</fullName>
    </submittedName>
</protein>
<proteinExistence type="predicted"/>
<sequence length="316" mass="34140">MGEAIFKLRTPLWCRSKALRCLSQLQVGSESGRFAQNFNVGLCAGRHGGDTVLGLGLAIGSFGRFWHLRSVSSFGREGVAALVLVALMLAGSWQGRDQELCCFLEKRFRHLVGLGSLRGFVVQELGHSVGLGISCAFPFLSHDPCHSARVIFSCGLFVNQAVGNEVELVALGLGKLKYSELRVAKAPHLSCGEKLLESEKGRKRFLARVGGCACGQGDFRRFFRGGANKATKNALDMSMNLKNTLSIASYARGGFEQPGITIKVHGYSRGFSFRGSGHSGWCPFGEEEHSYRSEVGPASDRLLCSTLCGLEVTHCG</sequence>
<evidence type="ECO:0000313" key="2">
    <source>
        <dbReference type="Proteomes" id="UP001054821"/>
    </source>
</evidence>
<dbReference type="AlphaFoldDB" id="A0AAD4VBI9"/>
<accession>A0AAD4VBI9</accession>
<keyword evidence="2" id="KW-1185">Reference proteome</keyword>
<dbReference type="Proteomes" id="UP001054821">
    <property type="component" value="Chromosome 6"/>
</dbReference>
<dbReference type="EMBL" id="JAJFAZ020000006">
    <property type="protein sequence ID" value="KAI5322064.1"/>
    <property type="molecule type" value="Genomic_DNA"/>
</dbReference>
<reference evidence="1 2" key="1">
    <citation type="journal article" date="2022" name="G3 (Bethesda)">
        <title>Whole-genome sequence and methylome profiling of the almond [Prunus dulcis (Mill.) D.A. Webb] cultivar 'Nonpareil'.</title>
        <authorList>
            <person name="D'Amico-Willman K.M."/>
            <person name="Ouma W.Z."/>
            <person name="Meulia T."/>
            <person name="Sideli G.M."/>
            <person name="Gradziel T.M."/>
            <person name="Fresnedo-Ramirez J."/>
        </authorList>
    </citation>
    <scope>NUCLEOTIDE SEQUENCE [LARGE SCALE GENOMIC DNA]</scope>
    <source>
        <strain evidence="1">Clone GOH B32 T37-40</strain>
    </source>
</reference>
<name>A0AAD4VBI9_PRUDU</name>